<evidence type="ECO:0000313" key="4">
    <source>
        <dbReference type="Proteomes" id="UP000634004"/>
    </source>
</evidence>
<dbReference type="Gene3D" id="2.30.40.10">
    <property type="entry name" value="Urease, subunit C, domain 1"/>
    <property type="match status" value="1"/>
</dbReference>
<feature type="domain" description="Amidohydrolase-related" evidence="2">
    <location>
        <begin position="80"/>
        <end position="424"/>
    </location>
</feature>
<name>A0A8J3FZJ6_9PROT</name>
<sequence>MTDMKTALSLLLATALCGPALANSGTTVIHAGTLIDTKAGTTLSDQYITIENGVITAVGAAADTPKPDVDINFIDLSEMTVLPGLSDSHVHLTSDAAVHGYRQLERSTSRAAITGVMNAKRTLAAGFTTVRNLGAPGFTDVALKEAIEDGDVPGPRIIPAGRSIGITGGHCDSNLLPFEYQQVAGGVADGPWAVRAKVRENKKYGAQVIKFCGTGGVLSKGTSIGAQQFTAEEMNAIVDEAHALGMKVAVHAHGEKGINTAIKAGVDSVEHSSLISDAGINLALQNGTTLSMDVYVSDYILTEGAEAGILEESLAKERQVGRAQRERFQAAVKSGVPLAFGTDAGVYPHGTNGNQFAFMVKWGQTPMQAIQSATIVNAKLFDLDGKIGVIAPGAFADIIAVDGDPLQDISELEDIDFVMKNGKVYPLASQE</sequence>
<dbReference type="InterPro" id="IPR006680">
    <property type="entry name" value="Amidohydro-rel"/>
</dbReference>
<dbReference type="Proteomes" id="UP000634004">
    <property type="component" value="Unassembled WGS sequence"/>
</dbReference>
<protein>
    <submittedName>
        <fullName evidence="3">Xaa-Pro dipeptidase</fullName>
    </submittedName>
</protein>
<reference evidence="3" key="2">
    <citation type="submission" date="2020-09" db="EMBL/GenBank/DDBJ databases">
        <authorList>
            <person name="Sun Q."/>
            <person name="Kim S."/>
        </authorList>
    </citation>
    <scope>NUCLEOTIDE SEQUENCE</scope>
    <source>
        <strain evidence="3">KCTC 32513</strain>
    </source>
</reference>
<dbReference type="Gene3D" id="3.20.20.140">
    <property type="entry name" value="Metal-dependent hydrolases"/>
    <property type="match status" value="1"/>
</dbReference>
<feature type="signal peptide" evidence="1">
    <location>
        <begin position="1"/>
        <end position="22"/>
    </location>
</feature>
<dbReference type="Pfam" id="PF01979">
    <property type="entry name" value="Amidohydro_1"/>
    <property type="match status" value="1"/>
</dbReference>
<accession>A0A8J3FZJ6</accession>
<dbReference type="InterPro" id="IPR057744">
    <property type="entry name" value="OTAase-like"/>
</dbReference>
<dbReference type="InterPro" id="IPR011059">
    <property type="entry name" value="Metal-dep_hydrolase_composite"/>
</dbReference>
<comment type="caution">
    <text evidence="3">The sequence shown here is derived from an EMBL/GenBank/DDBJ whole genome shotgun (WGS) entry which is preliminary data.</text>
</comment>
<gene>
    <name evidence="3" type="ORF">GCM10009069_01190</name>
</gene>
<feature type="chain" id="PRO_5035304474" evidence="1">
    <location>
        <begin position="23"/>
        <end position="431"/>
    </location>
</feature>
<dbReference type="InterPro" id="IPR032466">
    <property type="entry name" value="Metal_Hydrolase"/>
</dbReference>
<reference evidence="3" key="1">
    <citation type="journal article" date="2014" name="Int. J. Syst. Evol. Microbiol.">
        <title>Complete genome sequence of Corynebacterium casei LMG S-19264T (=DSM 44701T), isolated from a smear-ripened cheese.</title>
        <authorList>
            <consortium name="US DOE Joint Genome Institute (JGI-PGF)"/>
            <person name="Walter F."/>
            <person name="Albersmeier A."/>
            <person name="Kalinowski J."/>
            <person name="Ruckert C."/>
        </authorList>
    </citation>
    <scope>NUCLEOTIDE SEQUENCE</scope>
    <source>
        <strain evidence="3">KCTC 32513</strain>
    </source>
</reference>
<evidence type="ECO:0000313" key="3">
    <source>
        <dbReference type="EMBL" id="GHA81875.1"/>
    </source>
</evidence>
<proteinExistence type="predicted"/>
<dbReference type="PANTHER" id="PTHR43135:SF3">
    <property type="entry name" value="ALPHA-D-RIBOSE 1-METHYLPHOSPHONATE 5-TRIPHOSPHATE DIPHOSPHATASE"/>
    <property type="match status" value="1"/>
</dbReference>
<dbReference type="EMBL" id="BMZH01000001">
    <property type="protein sequence ID" value="GHA81875.1"/>
    <property type="molecule type" value="Genomic_DNA"/>
</dbReference>
<dbReference type="AlphaFoldDB" id="A0A8J3FZJ6"/>
<evidence type="ECO:0000256" key="1">
    <source>
        <dbReference type="SAM" id="SignalP"/>
    </source>
</evidence>
<evidence type="ECO:0000259" key="2">
    <source>
        <dbReference type="Pfam" id="PF01979"/>
    </source>
</evidence>
<organism evidence="3 4">
    <name type="scientific">Algimonas arctica</name>
    <dbReference type="NCBI Taxonomy" id="1479486"/>
    <lineage>
        <taxon>Bacteria</taxon>
        <taxon>Pseudomonadati</taxon>
        <taxon>Pseudomonadota</taxon>
        <taxon>Alphaproteobacteria</taxon>
        <taxon>Maricaulales</taxon>
        <taxon>Robiginitomaculaceae</taxon>
        <taxon>Algimonas</taxon>
    </lineage>
</organism>
<dbReference type="CDD" id="cd01299">
    <property type="entry name" value="Met_dep_hydrolase_A"/>
    <property type="match status" value="1"/>
</dbReference>
<dbReference type="SUPFAM" id="SSF51556">
    <property type="entry name" value="Metallo-dependent hydrolases"/>
    <property type="match status" value="1"/>
</dbReference>
<keyword evidence="1" id="KW-0732">Signal</keyword>
<keyword evidence="4" id="KW-1185">Reference proteome</keyword>
<dbReference type="PANTHER" id="PTHR43135">
    <property type="entry name" value="ALPHA-D-RIBOSE 1-METHYLPHOSPHONATE 5-TRIPHOSPHATE DIPHOSPHATASE"/>
    <property type="match status" value="1"/>
</dbReference>
<dbReference type="GO" id="GO:0016810">
    <property type="term" value="F:hydrolase activity, acting on carbon-nitrogen (but not peptide) bonds"/>
    <property type="evidence" value="ECO:0007669"/>
    <property type="project" value="InterPro"/>
</dbReference>
<dbReference type="InterPro" id="IPR051781">
    <property type="entry name" value="Metallo-dep_Hydrolase"/>
</dbReference>
<dbReference type="SUPFAM" id="SSF51338">
    <property type="entry name" value="Composite domain of metallo-dependent hydrolases"/>
    <property type="match status" value="1"/>
</dbReference>